<dbReference type="Proteomes" id="UP001519331">
    <property type="component" value="Unassembled WGS sequence"/>
</dbReference>
<feature type="transmembrane region" description="Helical" evidence="2">
    <location>
        <begin position="29"/>
        <end position="50"/>
    </location>
</feature>
<keyword evidence="1 2" id="KW-0812">Transmembrane</keyword>
<accession>A0ABS4T3T5</accession>
<reference evidence="3 4" key="1">
    <citation type="submission" date="2021-03" db="EMBL/GenBank/DDBJ databases">
        <title>Sequencing the genomes of 1000 actinobacteria strains.</title>
        <authorList>
            <person name="Klenk H.-P."/>
        </authorList>
    </citation>
    <scope>NUCLEOTIDE SEQUENCE [LARGE SCALE GENOMIC DNA]</scope>
    <source>
        <strain evidence="3 4">DSM 12544</strain>
    </source>
</reference>
<evidence type="ECO:0000256" key="1">
    <source>
        <dbReference type="RuleBase" id="RU003942"/>
    </source>
</evidence>
<keyword evidence="4" id="KW-1185">Reference proteome</keyword>
<dbReference type="RefSeq" id="WP_210049735.1">
    <property type="nucleotide sequence ID" value="NZ_JAGINX010000001.1"/>
</dbReference>
<protein>
    <submittedName>
        <fullName evidence="3">Small multidrug resistance pump</fullName>
    </submittedName>
</protein>
<sequence length="105" mass="10958">MALLMLVAAIASGVTGTLCTRASQGLRRWGYTLGAVGAYGIATVLLAQLVLHLPMGVVYAVWTGSAAVILLAIDTWAYKVSTTWFQRTGMLVTLIGVAMLGTALS</sequence>
<dbReference type="InterPro" id="IPR045324">
    <property type="entry name" value="Small_multidrug_res"/>
</dbReference>
<dbReference type="Pfam" id="PF00893">
    <property type="entry name" value="Multi_Drug_Res"/>
    <property type="match status" value="1"/>
</dbReference>
<gene>
    <name evidence="3" type="ORF">JOF45_002139</name>
</gene>
<keyword evidence="2" id="KW-0472">Membrane</keyword>
<dbReference type="SUPFAM" id="SSF103481">
    <property type="entry name" value="Multidrug resistance efflux transporter EmrE"/>
    <property type="match status" value="1"/>
</dbReference>
<name>A0ABS4T3T5_9MICC</name>
<dbReference type="EMBL" id="JAGINX010000001">
    <property type="protein sequence ID" value="MBP2319120.1"/>
    <property type="molecule type" value="Genomic_DNA"/>
</dbReference>
<organism evidence="3 4">
    <name type="scientific">Nesterenkonia lacusekhoensis</name>
    <dbReference type="NCBI Taxonomy" id="150832"/>
    <lineage>
        <taxon>Bacteria</taxon>
        <taxon>Bacillati</taxon>
        <taxon>Actinomycetota</taxon>
        <taxon>Actinomycetes</taxon>
        <taxon>Micrococcales</taxon>
        <taxon>Micrococcaceae</taxon>
        <taxon>Nesterenkonia</taxon>
    </lineage>
</organism>
<comment type="caution">
    <text evidence="3">The sequence shown here is derived from an EMBL/GenBank/DDBJ whole genome shotgun (WGS) entry which is preliminary data.</text>
</comment>
<evidence type="ECO:0000313" key="3">
    <source>
        <dbReference type="EMBL" id="MBP2319120.1"/>
    </source>
</evidence>
<proteinExistence type="inferred from homology"/>
<comment type="similarity">
    <text evidence="1">Belongs to the drug/metabolite transporter (DMT) superfamily. Small multidrug resistance (SMR) (TC 2.A.7.1) family.</text>
</comment>
<evidence type="ECO:0000313" key="4">
    <source>
        <dbReference type="Proteomes" id="UP001519331"/>
    </source>
</evidence>
<evidence type="ECO:0000256" key="2">
    <source>
        <dbReference type="SAM" id="Phobius"/>
    </source>
</evidence>
<dbReference type="InterPro" id="IPR037185">
    <property type="entry name" value="EmrE-like"/>
</dbReference>
<feature type="transmembrane region" description="Helical" evidence="2">
    <location>
        <begin position="84"/>
        <end position="104"/>
    </location>
</feature>
<feature type="transmembrane region" description="Helical" evidence="2">
    <location>
        <begin position="57"/>
        <end position="78"/>
    </location>
</feature>
<dbReference type="Gene3D" id="1.10.3730.20">
    <property type="match status" value="1"/>
</dbReference>
<comment type="subcellular location">
    <subcellularLocation>
        <location evidence="1">Cell membrane</location>
        <topology evidence="1">Multi-pass membrane protein</topology>
    </subcellularLocation>
</comment>
<keyword evidence="2" id="KW-1133">Transmembrane helix</keyword>